<accession>A0A8H4ADA7</accession>
<evidence type="ECO:0000256" key="3">
    <source>
        <dbReference type="ARBA" id="ARBA00022884"/>
    </source>
</evidence>
<dbReference type="InterPro" id="IPR013761">
    <property type="entry name" value="SAM/pointed_sf"/>
</dbReference>
<protein>
    <recommendedName>
        <fullName evidence="4">SAM domain-containing protein</fullName>
    </recommendedName>
</protein>
<dbReference type="AlphaFoldDB" id="A0A8H4ADA7"/>
<sequence>MLSHSILRRKAFQLKAKTSIISNINPTTWITSHDTISIRQALSFSSSFSSRPSKFTNAFILHLKVDISRVKFNFMKNGIIGSQYRNETTIEHNHNNSGQIASKVTRRSRVTSVIEERRRKQQKFCDEHFNKDHISLELLEDFPAWLDNFGLKYLAPYFKDKKWQDIIEMNSEDLNNLGIRTQKIQNFLLINFWYVRDYIASQKGTKLQPSKQLEMLLNRKEFYENNYDKTINYELLENFPMWLEGLGLKHLARYFEGKRWEEIIEMDWQALDVLGIESRLIRGKLVSHFWKVKRDIAAKKGITLPGKGESRKRELTVEEKEIIAQREKLYKDNYIININYKLLEDFPAWLDGLDLKYHSSLFEGKTWNEIIDMDSQSLKAIGVNSFTPREKLLTCFWFAKRDLAIKHGTKVPSIELVRHRRFFKDRLAAGTIPPEMVAEIQDKRGHIIR</sequence>
<dbReference type="GO" id="GO:0003729">
    <property type="term" value="F:mRNA binding"/>
    <property type="evidence" value="ECO:0007669"/>
    <property type="project" value="TreeGrafter"/>
</dbReference>
<dbReference type="Pfam" id="PF07647">
    <property type="entry name" value="SAM_2"/>
    <property type="match status" value="2"/>
</dbReference>
<keyword evidence="6" id="KW-1185">Reference proteome</keyword>
<evidence type="ECO:0000313" key="6">
    <source>
        <dbReference type="Proteomes" id="UP000439903"/>
    </source>
</evidence>
<feature type="domain" description="SAM" evidence="4">
    <location>
        <begin position="340"/>
        <end position="396"/>
    </location>
</feature>
<keyword evidence="2" id="KW-0963">Cytoplasm</keyword>
<comment type="caution">
    <text evidence="5">The sequence shown here is derived from an EMBL/GenBank/DDBJ whole genome shotgun (WGS) entry which is preliminary data.</text>
</comment>
<dbReference type="PANTHER" id="PTHR12515:SF5">
    <property type="entry name" value="PROTEIN SMAUG"/>
    <property type="match status" value="1"/>
</dbReference>
<evidence type="ECO:0000256" key="2">
    <source>
        <dbReference type="ARBA" id="ARBA00022490"/>
    </source>
</evidence>
<keyword evidence="3" id="KW-0694">RNA-binding</keyword>
<comment type="subcellular location">
    <subcellularLocation>
        <location evidence="1">Cytoplasm</location>
    </subcellularLocation>
</comment>
<dbReference type="Proteomes" id="UP000439903">
    <property type="component" value="Unassembled WGS sequence"/>
</dbReference>
<gene>
    <name evidence="5" type="ORF">F8M41_023509</name>
</gene>
<dbReference type="GO" id="GO:0000289">
    <property type="term" value="P:nuclear-transcribed mRNA poly(A) tail shortening"/>
    <property type="evidence" value="ECO:0007669"/>
    <property type="project" value="TreeGrafter"/>
</dbReference>
<dbReference type="Gene3D" id="1.10.150.50">
    <property type="entry name" value="Transcription Factor, Ets-1"/>
    <property type="match status" value="3"/>
</dbReference>
<evidence type="ECO:0000256" key="1">
    <source>
        <dbReference type="ARBA" id="ARBA00004496"/>
    </source>
</evidence>
<dbReference type="GO" id="GO:0000932">
    <property type="term" value="C:P-body"/>
    <property type="evidence" value="ECO:0007669"/>
    <property type="project" value="TreeGrafter"/>
</dbReference>
<reference evidence="5 6" key="1">
    <citation type="journal article" date="2019" name="Environ. Microbiol.">
        <title>At the nexus of three kingdoms: the genome of the mycorrhizal fungus Gigaspora margarita provides insights into plant, endobacterial and fungal interactions.</title>
        <authorList>
            <person name="Venice F."/>
            <person name="Ghignone S."/>
            <person name="Salvioli di Fossalunga A."/>
            <person name="Amselem J."/>
            <person name="Novero M."/>
            <person name="Xianan X."/>
            <person name="Sedzielewska Toro K."/>
            <person name="Morin E."/>
            <person name="Lipzen A."/>
            <person name="Grigoriev I.V."/>
            <person name="Henrissat B."/>
            <person name="Martin F.M."/>
            <person name="Bonfante P."/>
        </authorList>
    </citation>
    <scope>NUCLEOTIDE SEQUENCE [LARGE SCALE GENOMIC DNA]</scope>
    <source>
        <strain evidence="5 6">BEG34</strain>
    </source>
</reference>
<feature type="domain" description="SAM" evidence="4">
    <location>
        <begin position="233"/>
        <end position="289"/>
    </location>
</feature>
<dbReference type="InterPro" id="IPR050897">
    <property type="entry name" value="SMAUG/VTS1_RNA-bind"/>
</dbReference>
<dbReference type="OrthoDB" id="2420789at2759"/>
<name>A0A8H4ADA7_GIGMA</name>
<dbReference type="EMBL" id="WTPW01000767">
    <property type="protein sequence ID" value="KAF0482046.1"/>
    <property type="molecule type" value="Genomic_DNA"/>
</dbReference>
<proteinExistence type="predicted"/>
<organism evidence="5 6">
    <name type="scientific">Gigaspora margarita</name>
    <dbReference type="NCBI Taxonomy" id="4874"/>
    <lineage>
        <taxon>Eukaryota</taxon>
        <taxon>Fungi</taxon>
        <taxon>Fungi incertae sedis</taxon>
        <taxon>Mucoromycota</taxon>
        <taxon>Glomeromycotina</taxon>
        <taxon>Glomeromycetes</taxon>
        <taxon>Diversisporales</taxon>
        <taxon>Gigasporaceae</taxon>
        <taxon>Gigaspora</taxon>
    </lineage>
</organism>
<evidence type="ECO:0000259" key="4">
    <source>
        <dbReference type="Pfam" id="PF07647"/>
    </source>
</evidence>
<dbReference type="InterPro" id="IPR001660">
    <property type="entry name" value="SAM"/>
</dbReference>
<evidence type="ECO:0000313" key="5">
    <source>
        <dbReference type="EMBL" id="KAF0482046.1"/>
    </source>
</evidence>
<dbReference type="PANTHER" id="PTHR12515">
    <property type="entry name" value="STERILE ALPHA MOTIF DOMAIN CONTAINING PROTEIN 4-RELATED"/>
    <property type="match status" value="1"/>
</dbReference>
<dbReference type="SUPFAM" id="SSF47769">
    <property type="entry name" value="SAM/Pointed domain"/>
    <property type="match status" value="2"/>
</dbReference>